<sequence length="122" mass="14071">MKYLGIENNRDAFDFKFEGKDTSKVKPVLDTFFEKCGYKNLGFTYNKNTYEKGNRTTRLLLGAFVTYHKMDVLFLEEENLTLRLLKASSGMSGGIIGMNQAKSEYTIISNQLNDYFENESFI</sequence>
<evidence type="ECO:0000313" key="2">
    <source>
        <dbReference type="Proteomes" id="UP001254488"/>
    </source>
</evidence>
<proteinExistence type="predicted"/>
<name>A0ABU2YGN4_9FLAO</name>
<keyword evidence="2" id="KW-1185">Reference proteome</keyword>
<comment type="caution">
    <text evidence="1">The sequence shown here is derived from an EMBL/GenBank/DDBJ whole genome shotgun (WGS) entry which is preliminary data.</text>
</comment>
<dbReference type="EMBL" id="JAVRHZ010000006">
    <property type="protein sequence ID" value="MDT0556405.1"/>
    <property type="molecule type" value="Genomic_DNA"/>
</dbReference>
<gene>
    <name evidence="1" type="ORF">RM538_10345</name>
</gene>
<evidence type="ECO:0000313" key="1">
    <source>
        <dbReference type="EMBL" id="MDT0556405.1"/>
    </source>
</evidence>
<protein>
    <recommendedName>
        <fullName evidence="3">LAGLIDADG homing endonuclease</fullName>
    </recommendedName>
</protein>
<reference evidence="1 2" key="1">
    <citation type="submission" date="2023-09" db="EMBL/GenBank/DDBJ databases">
        <authorList>
            <person name="Rey-Velasco X."/>
        </authorList>
    </citation>
    <scope>NUCLEOTIDE SEQUENCE [LARGE SCALE GENOMIC DNA]</scope>
    <source>
        <strain evidence="1 2">W242</strain>
    </source>
</reference>
<dbReference type="RefSeq" id="WP_311333357.1">
    <property type="nucleotide sequence ID" value="NZ_JAVRHZ010000006.1"/>
</dbReference>
<evidence type="ECO:0008006" key="3">
    <source>
        <dbReference type="Google" id="ProtNLM"/>
    </source>
</evidence>
<organism evidence="1 2">
    <name type="scientific">Patiriisocius hiemis</name>
    <dbReference type="NCBI Taxonomy" id="3075604"/>
    <lineage>
        <taxon>Bacteria</taxon>
        <taxon>Pseudomonadati</taxon>
        <taxon>Bacteroidota</taxon>
        <taxon>Flavobacteriia</taxon>
        <taxon>Flavobacteriales</taxon>
        <taxon>Flavobacteriaceae</taxon>
        <taxon>Patiriisocius</taxon>
    </lineage>
</organism>
<accession>A0ABU2YGN4</accession>
<dbReference type="Proteomes" id="UP001254488">
    <property type="component" value="Unassembled WGS sequence"/>
</dbReference>